<evidence type="ECO:0000259" key="4">
    <source>
        <dbReference type="Pfam" id="PF00171"/>
    </source>
</evidence>
<dbReference type="Gene3D" id="3.40.605.10">
    <property type="entry name" value="Aldehyde Dehydrogenase, Chain A, domain 1"/>
    <property type="match status" value="1"/>
</dbReference>
<dbReference type="Proteomes" id="UP000033121">
    <property type="component" value="Unassembled WGS sequence"/>
</dbReference>
<proteinExistence type="inferred from homology"/>
<feature type="domain" description="Aldehyde dehydrogenase" evidence="4">
    <location>
        <begin position="3"/>
        <end position="449"/>
    </location>
</feature>
<dbReference type="FunFam" id="3.40.605.10:FF:000012">
    <property type="entry name" value="NAD-dependent succinate-semialdehyde dehydrogenase"/>
    <property type="match status" value="1"/>
</dbReference>
<dbReference type="PANTHER" id="PTHR43217">
    <property type="entry name" value="SUCCINATE SEMIALDEHYDE DEHYDROGENASE [NAD(P)+] SAD"/>
    <property type="match status" value="1"/>
</dbReference>
<reference evidence="5 6" key="1">
    <citation type="submission" date="2015-04" db="EMBL/GenBank/DDBJ databases">
        <title>Whole genome shotgun sequence of Flavihumibacter petaseus NBRC 106054.</title>
        <authorList>
            <person name="Miyazawa S."/>
            <person name="Hosoyama A."/>
            <person name="Hashimoto M."/>
            <person name="Noguchi M."/>
            <person name="Tsuchikane K."/>
            <person name="Ohji S."/>
            <person name="Yamazoe A."/>
            <person name="Ichikawa N."/>
            <person name="Kimura A."/>
            <person name="Fujita N."/>
        </authorList>
    </citation>
    <scope>NUCLEOTIDE SEQUENCE [LARGE SCALE GENOMIC DNA]</scope>
    <source>
        <strain evidence="5 6">NBRC 106054</strain>
    </source>
</reference>
<comment type="similarity">
    <text evidence="1">Belongs to the aldehyde dehydrogenase family.</text>
</comment>
<protein>
    <submittedName>
        <fullName evidence="5">Succinate-semialdehyde dehydrogenase</fullName>
    </submittedName>
</protein>
<evidence type="ECO:0000256" key="2">
    <source>
        <dbReference type="ARBA" id="ARBA00022857"/>
    </source>
</evidence>
<dbReference type="EMBL" id="BBWV01000001">
    <property type="protein sequence ID" value="GAO42067.1"/>
    <property type="molecule type" value="Genomic_DNA"/>
</dbReference>
<dbReference type="InterPro" id="IPR047110">
    <property type="entry name" value="GABD/Sad-like"/>
</dbReference>
<dbReference type="InterPro" id="IPR016160">
    <property type="entry name" value="Ald_DH_CS_CYS"/>
</dbReference>
<dbReference type="InterPro" id="IPR016163">
    <property type="entry name" value="Ald_DH_C"/>
</dbReference>
<evidence type="ECO:0000313" key="6">
    <source>
        <dbReference type="Proteomes" id="UP000033121"/>
    </source>
</evidence>
<dbReference type="SUPFAM" id="SSF53720">
    <property type="entry name" value="ALDH-like"/>
    <property type="match status" value="1"/>
</dbReference>
<sequence length="455" mass="48985">MEHFTSIHPYTGDPVAVYPLMSSNQVSLALSQAQWAYPEWSSSGFAERGRVLREVARLLREDKDTYAELITMEMGKIIGEARGEVEKSAWVCDYYADNAETFLQPEIIEAGYRKSLVRYEPVGAVLGIMPWNFPFWQVFRYAAPTLMAGNVTLLKHAPNVSGCSLAIAALFQKAGAPEGVFQSLIIDIPLLQMVMESGIVQAATLTGSERAGASLAALAGSQIKKTVLELGGSDPLIVLADADISQAVATAIQSRFLNAGQSCIGAKRFIVIAQVYQAFLEALQAGMDNLRTGDPRDPLTTTAPVARPDLAENLRRQWQASVQRGARLVRGGEVTGCRIKPGLLLDAVPGMPAFDEETFGPLAVLTRAADEEEAVKLANASTYGLAASIWTRDEEKGLALAGKIQSGAVFINSLVKSDPRLPFGGIKKSGYGRELGKSGIHEFVNVKTVALGPER</sequence>
<dbReference type="InterPro" id="IPR016161">
    <property type="entry name" value="Ald_DH/histidinol_DH"/>
</dbReference>
<dbReference type="OrthoDB" id="629320at2"/>
<dbReference type="InterPro" id="IPR015590">
    <property type="entry name" value="Aldehyde_DH_dom"/>
</dbReference>
<keyword evidence="2" id="KW-0521">NADP</keyword>
<organism evidence="5 6">
    <name type="scientific">Flavihumibacter petaseus NBRC 106054</name>
    <dbReference type="NCBI Taxonomy" id="1220578"/>
    <lineage>
        <taxon>Bacteria</taxon>
        <taxon>Pseudomonadati</taxon>
        <taxon>Bacteroidota</taxon>
        <taxon>Chitinophagia</taxon>
        <taxon>Chitinophagales</taxon>
        <taxon>Chitinophagaceae</taxon>
        <taxon>Flavihumibacter</taxon>
    </lineage>
</organism>
<dbReference type="InterPro" id="IPR016162">
    <property type="entry name" value="Ald_DH_N"/>
</dbReference>
<dbReference type="Pfam" id="PF00171">
    <property type="entry name" value="Aldedh"/>
    <property type="match status" value="1"/>
</dbReference>
<dbReference type="GO" id="GO:0004030">
    <property type="term" value="F:aldehyde dehydrogenase [NAD(P)+] activity"/>
    <property type="evidence" value="ECO:0007669"/>
    <property type="project" value="InterPro"/>
</dbReference>
<dbReference type="STRING" id="1220578.FPE01S_01_10800"/>
<name>A0A0E9MWF2_9BACT</name>
<keyword evidence="3" id="KW-0560">Oxidoreductase</keyword>
<gene>
    <name evidence="5" type="primary">gabD</name>
    <name evidence="5" type="ORF">FPE01S_01_10800</name>
</gene>
<evidence type="ECO:0000256" key="1">
    <source>
        <dbReference type="ARBA" id="ARBA00009986"/>
    </source>
</evidence>
<dbReference type="PANTHER" id="PTHR43217:SF1">
    <property type="entry name" value="SUCCINATE SEMIALDEHYDE DEHYDROGENASE [NAD(P)+] SAD"/>
    <property type="match status" value="1"/>
</dbReference>
<dbReference type="CDD" id="cd07100">
    <property type="entry name" value="ALDH_SSADH1_GabD1"/>
    <property type="match status" value="1"/>
</dbReference>
<dbReference type="PROSITE" id="PS00070">
    <property type="entry name" value="ALDEHYDE_DEHYDR_CYS"/>
    <property type="match status" value="1"/>
</dbReference>
<keyword evidence="6" id="KW-1185">Reference proteome</keyword>
<dbReference type="AlphaFoldDB" id="A0A0E9MWF2"/>
<comment type="caution">
    <text evidence="5">The sequence shown here is derived from an EMBL/GenBank/DDBJ whole genome shotgun (WGS) entry which is preliminary data.</text>
</comment>
<dbReference type="InterPro" id="IPR044148">
    <property type="entry name" value="ALDH_GabD1-like"/>
</dbReference>
<dbReference type="Gene3D" id="3.40.309.10">
    <property type="entry name" value="Aldehyde Dehydrogenase, Chain A, domain 2"/>
    <property type="match status" value="1"/>
</dbReference>
<dbReference type="GO" id="GO:0004777">
    <property type="term" value="F:succinate-semialdehyde dehydrogenase (NAD+) activity"/>
    <property type="evidence" value="ECO:0007669"/>
    <property type="project" value="TreeGrafter"/>
</dbReference>
<evidence type="ECO:0000256" key="3">
    <source>
        <dbReference type="ARBA" id="ARBA00023002"/>
    </source>
</evidence>
<dbReference type="RefSeq" id="WP_046367830.1">
    <property type="nucleotide sequence ID" value="NZ_BBWV01000001.1"/>
</dbReference>
<evidence type="ECO:0000313" key="5">
    <source>
        <dbReference type="EMBL" id="GAO42067.1"/>
    </source>
</evidence>
<accession>A0A0E9MWF2</accession>